<organism evidence="1 2">
    <name type="scientific">Thiomicrorhabdus heinhorstiae</name>
    <dbReference type="NCBI Taxonomy" id="2748010"/>
    <lineage>
        <taxon>Bacteria</taxon>
        <taxon>Pseudomonadati</taxon>
        <taxon>Pseudomonadota</taxon>
        <taxon>Gammaproteobacteria</taxon>
        <taxon>Thiotrichales</taxon>
        <taxon>Piscirickettsiaceae</taxon>
        <taxon>Thiomicrorhabdus</taxon>
    </lineage>
</organism>
<sequence>MSVLVEGYSIIINKEKAQQNPKALEALQKVQGNLHPMAICADQNLLRIGFLRLEEMQAFGKQLIEGGLQERVEVNGEVQAGDMVLVTQFGELEVICPWLQIGFQKMKDGTLICLASLKPAQAQQAAFPKGWTLEDSILQSYYEGRMAYMDENYDRIDEDPSFMRFKEKGGDKVVKLVKLHYSQADVH</sequence>
<gene>
    <name evidence="1" type="ORF">H8792_001615</name>
</gene>
<accession>A0ABS0BVP4</accession>
<reference evidence="1 2" key="1">
    <citation type="submission" date="2020-06" db="EMBL/GenBank/DDBJ databases">
        <authorList>
            <person name="Scott K."/>
        </authorList>
    </citation>
    <scope>NUCLEOTIDE SEQUENCE [LARGE SCALE GENOMIC DNA]</scope>
    <source>
        <strain evidence="1 2">HH1</strain>
    </source>
</reference>
<comment type="caution">
    <text evidence="1">The sequence shown here is derived from an EMBL/GenBank/DDBJ whole genome shotgun (WGS) entry which is preliminary data.</text>
</comment>
<protein>
    <submittedName>
        <fullName evidence="1">Uncharacterized protein</fullName>
    </submittedName>
</protein>
<reference evidence="1 2" key="2">
    <citation type="submission" date="2020-11" db="EMBL/GenBank/DDBJ databases">
        <title>Sulfur oxidizing isolate from Hospital Hole Sinkhole.</title>
        <authorList>
            <person name="Scott K.M."/>
        </authorList>
    </citation>
    <scope>NUCLEOTIDE SEQUENCE [LARGE SCALE GENOMIC DNA]</scope>
    <source>
        <strain evidence="1 2">HH1</strain>
    </source>
</reference>
<name>A0ABS0BVP4_9GAMM</name>
<dbReference type="RefSeq" id="WP_194947380.1">
    <property type="nucleotide sequence ID" value="NZ_JACBGI020000001.1"/>
</dbReference>
<evidence type="ECO:0000313" key="1">
    <source>
        <dbReference type="EMBL" id="MBF6057029.1"/>
    </source>
</evidence>
<keyword evidence="2" id="KW-1185">Reference proteome</keyword>
<proteinExistence type="predicted"/>
<evidence type="ECO:0000313" key="2">
    <source>
        <dbReference type="Proteomes" id="UP001193680"/>
    </source>
</evidence>
<dbReference type="EMBL" id="JACBGI020000001">
    <property type="protein sequence ID" value="MBF6057029.1"/>
    <property type="molecule type" value="Genomic_DNA"/>
</dbReference>
<dbReference type="Proteomes" id="UP001193680">
    <property type="component" value="Unassembled WGS sequence"/>
</dbReference>